<dbReference type="Pfam" id="PF12318">
    <property type="entry name" value="FAD-SLDH"/>
    <property type="match status" value="1"/>
</dbReference>
<name>A0AA40X1F8_9GAMM</name>
<feature type="transmembrane region" description="Helical" evidence="1">
    <location>
        <begin position="21"/>
        <end position="42"/>
    </location>
</feature>
<evidence type="ECO:0000313" key="4">
    <source>
        <dbReference type="Proteomes" id="UP000192722"/>
    </source>
</evidence>
<dbReference type="Proteomes" id="UP000705283">
    <property type="component" value="Unassembled WGS sequence"/>
</dbReference>
<organism evidence="2 5">
    <name type="scientific">Rouxiella silvae</name>
    <dbReference type="NCBI Taxonomy" id="1646373"/>
    <lineage>
        <taxon>Bacteria</taxon>
        <taxon>Pseudomonadati</taxon>
        <taxon>Pseudomonadota</taxon>
        <taxon>Gammaproteobacteria</taxon>
        <taxon>Enterobacterales</taxon>
        <taxon>Yersiniaceae</taxon>
        <taxon>Rouxiella</taxon>
    </lineage>
</organism>
<reference evidence="3 4" key="2">
    <citation type="journal article" date="2017" name="Int. J. Syst. Evol. Microbiol.">
        <title>Rouxiella badensis sp. nov. and Rouxiella silvae sp. nov. isolated from peat bog soil in Germany and emendation of the genus description.</title>
        <authorList>
            <person name="Le Fleche-Mateos A."/>
            <person name="Kugler J.H."/>
            <person name="Hansen S.H."/>
            <person name="Syldatk C."/>
            <person name="Hausmann R."/>
            <person name="Lomprez F."/>
            <person name="Vandenbogaert M."/>
            <person name="Manuguerra J.C."/>
            <person name="Grimont P.A."/>
        </authorList>
    </citation>
    <scope>NUCLEOTIDE SEQUENCE [LARGE SCALE GENOMIC DNA]</scope>
    <source>
        <strain evidence="3 4">213</strain>
    </source>
</reference>
<dbReference type="EMBL" id="JADMKS010000003">
    <property type="protein sequence ID" value="MBF6636820.1"/>
    <property type="molecule type" value="Genomic_DNA"/>
</dbReference>
<evidence type="ECO:0000313" key="2">
    <source>
        <dbReference type="EMBL" id="MBF6636820.1"/>
    </source>
</evidence>
<dbReference type="AlphaFoldDB" id="A0AA40X1F8"/>
<keyword evidence="4" id="KW-1185">Reference proteome</keyword>
<dbReference type="InterPro" id="IPR006311">
    <property type="entry name" value="TAT_signal"/>
</dbReference>
<evidence type="ECO:0000313" key="3">
    <source>
        <dbReference type="EMBL" id="ORJ22520.1"/>
    </source>
</evidence>
<dbReference type="Proteomes" id="UP000192722">
    <property type="component" value="Unassembled WGS sequence"/>
</dbReference>
<dbReference type="InterPro" id="IPR024651">
    <property type="entry name" value="FAD-SLDH_ssu"/>
</dbReference>
<reference evidence="3" key="1">
    <citation type="submission" date="2016-12" db="EMBL/GenBank/DDBJ databases">
        <authorList>
            <person name="Le Fleche-Mateos A."/>
        </authorList>
    </citation>
    <scope>NUCLEOTIDE SEQUENCE</scope>
    <source>
        <strain evidence="3">213</strain>
    </source>
</reference>
<reference evidence="2" key="4">
    <citation type="submission" date="2022-09" db="EMBL/GenBank/DDBJ databases">
        <title>Rouxiella aceris sp. nov., isolated from tree sap and emended description of the genus Rhouxiella.</title>
        <authorList>
            <person name="Kim I.S."/>
        </authorList>
    </citation>
    <scope>NUCLEOTIDE SEQUENCE</scope>
    <source>
        <strain evidence="2">SAP-2</strain>
    </source>
</reference>
<evidence type="ECO:0000256" key="1">
    <source>
        <dbReference type="SAM" id="Phobius"/>
    </source>
</evidence>
<evidence type="ECO:0000313" key="5">
    <source>
        <dbReference type="Proteomes" id="UP000705283"/>
    </source>
</evidence>
<accession>A0AA40X1F8</accession>
<comment type="caution">
    <text evidence="2">The sequence shown here is derived from an EMBL/GenBank/DDBJ whole genome shotgun (WGS) entry which is preliminary data.</text>
</comment>
<dbReference type="EMBL" id="MRWD01000006">
    <property type="protein sequence ID" value="ORJ22520.1"/>
    <property type="molecule type" value="Genomic_DNA"/>
</dbReference>
<gene>
    <name evidence="3" type="ORF">BS639_03780</name>
    <name evidence="2" type="ORF">ITX54_09165</name>
</gene>
<dbReference type="PROSITE" id="PS51318">
    <property type="entry name" value="TAT"/>
    <property type="match status" value="1"/>
</dbReference>
<dbReference type="RefSeq" id="WP_084982294.1">
    <property type="nucleotide sequence ID" value="NZ_CBCSCF010000011.1"/>
</dbReference>
<keyword evidence="1" id="KW-0812">Transmembrane</keyword>
<proteinExistence type="predicted"/>
<keyword evidence="1" id="KW-1133">Transmembrane helix</keyword>
<reference evidence="2" key="3">
    <citation type="submission" date="2020-11" db="EMBL/GenBank/DDBJ databases">
        <authorList>
            <person name="Lee S.D."/>
        </authorList>
    </citation>
    <scope>NUCLEOTIDE SEQUENCE</scope>
    <source>
        <strain evidence="2">SAP-2</strain>
    </source>
</reference>
<sequence>MSNEIIRDDSPAEYNLSRRKVLLGGVVLIGSSYLGPTLPAWADSLQNASYTNQFMQLSTLLVNHKLDKNVGLRLAAAMQTSKMLTPQQVSDILAIANAKNAKIVEDFFPDIPAGPLKVAALDIISAWYKGVLVDAPDAEVFTYELALMYQPTIDVMTIPSYAISGPNGWTSHAPPLADMPEF</sequence>
<keyword evidence="1" id="KW-0472">Membrane</keyword>
<protein>
    <submittedName>
        <fullName evidence="2">Sorbitol dehydrogenase</fullName>
    </submittedName>
</protein>